<name>A0A061AZS2_RHOTO</name>
<evidence type="ECO:0000313" key="2">
    <source>
        <dbReference type="EMBL" id="CDR40254.1"/>
    </source>
</evidence>
<reference evidence="2" key="1">
    <citation type="journal article" date="2014" name="Genome Announc.">
        <title>Draft genome sequence of Rhodosporidium toruloides CECT1137, an oleaginous yeast of biotechnological interest.</title>
        <authorList>
            <person name="Morin N."/>
            <person name="Calcas X."/>
            <person name="Devillers H."/>
            <person name="Durrens P."/>
            <person name="Sherman D.J."/>
            <person name="Nicaud J.-M."/>
            <person name="Neuveglise C."/>
        </authorList>
    </citation>
    <scope>NUCLEOTIDE SEQUENCE</scope>
    <source>
        <strain evidence="2">CECT1137</strain>
    </source>
</reference>
<accession>A0A061AZS2</accession>
<sequence>MASQDPPRAPKEGLWDSLTPQEQKKAITIFLCSLGITLLVTGRSGGKMLKKAQTGEAGSVGQVQQAAQAGKVAQTTPTPLPPRQSPPLARSRPTPAEEAASSPQPIPLPTSFLHPDSLVPPKPVRLLRSFVAPSPPDAPVSVLPSRPPASSYFLPNPQITSASKAFADEVDRLDKLHDDGTAEKQELPEGFNPALYAAKALGIATLITVGTFSAGVYGLMRWFGVDDLEMLAIGVRQSLPGFLDAHRPTIPSWAQPAPSAEPLGPDAPAPSNEAEEEELSYFASLKAKLDQEAEEDRLEKQLAWERMRRRAEGIKGAPA</sequence>
<dbReference type="EMBL" id="LK052940">
    <property type="protein sequence ID" value="CDR40254.1"/>
    <property type="molecule type" value="Genomic_DNA"/>
</dbReference>
<dbReference type="OrthoDB" id="5346979at2759"/>
<feature type="compositionally biased region" description="Low complexity" evidence="1">
    <location>
        <begin position="60"/>
        <end position="77"/>
    </location>
</feature>
<evidence type="ECO:0000256" key="1">
    <source>
        <dbReference type="SAM" id="MobiDB-lite"/>
    </source>
</evidence>
<feature type="region of interest" description="Disordered" evidence="1">
    <location>
        <begin position="252"/>
        <end position="279"/>
    </location>
</feature>
<feature type="region of interest" description="Disordered" evidence="1">
    <location>
        <begin position="60"/>
        <end position="114"/>
    </location>
</feature>
<protein>
    <submittedName>
        <fullName evidence="2">RHTO0S05e00276g1_1</fullName>
    </submittedName>
</protein>
<dbReference type="AlphaFoldDB" id="A0A061AZS2"/>
<organism evidence="2">
    <name type="scientific">Rhodotorula toruloides</name>
    <name type="common">Yeast</name>
    <name type="synonym">Rhodosporidium toruloides</name>
    <dbReference type="NCBI Taxonomy" id="5286"/>
    <lineage>
        <taxon>Eukaryota</taxon>
        <taxon>Fungi</taxon>
        <taxon>Dikarya</taxon>
        <taxon>Basidiomycota</taxon>
        <taxon>Pucciniomycotina</taxon>
        <taxon>Microbotryomycetes</taxon>
        <taxon>Sporidiobolales</taxon>
        <taxon>Sporidiobolaceae</taxon>
        <taxon>Rhodotorula</taxon>
    </lineage>
</organism>
<gene>
    <name evidence="2" type="ORF">RHTO0S_05e00276g</name>
</gene>
<proteinExistence type="predicted"/>